<dbReference type="AlphaFoldDB" id="A0A419S7D9"/>
<reference evidence="3 4" key="1">
    <citation type="submission" date="2016-07" db="EMBL/GenBank/DDBJ databases">
        <title>Genome of Pelobium manganitolerans.</title>
        <authorList>
            <person name="Wu S."/>
            <person name="Wang G."/>
        </authorList>
    </citation>
    <scope>NUCLEOTIDE SEQUENCE [LARGE SCALE GENOMIC DNA]</scope>
    <source>
        <strain evidence="3 4">YS-25</strain>
    </source>
</reference>
<evidence type="ECO:0000313" key="4">
    <source>
        <dbReference type="Proteomes" id="UP000283433"/>
    </source>
</evidence>
<dbReference type="GO" id="GO:0016787">
    <property type="term" value="F:hydrolase activity"/>
    <property type="evidence" value="ECO:0007669"/>
    <property type="project" value="UniProtKB-KW"/>
</dbReference>
<dbReference type="SUPFAM" id="SSF53474">
    <property type="entry name" value="alpha/beta-Hydrolases"/>
    <property type="match status" value="1"/>
</dbReference>
<keyword evidence="4" id="KW-1185">Reference proteome</keyword>
<accession>A0A419S7D9</accession>
<gene>
    <name evidence="3" type="ORF">BCY91_03130</name>
</gene>
<dbReference type="OrthoDB" id="9794725at2"/>
<evidence type="ECO:0000256" key="1">
    <source>
        <dbReference type="ARBA" id="ARBA00022801"/>
    </source>
</evidence>
<evidence type="ECO:0000313" key="3">
    <source>
        <dbReference type="EMBL" id="RKD17149.1"/>
    </source>
</evidence>
<sequence>MRISKHLLASFIFLCLLPSLAFSQERVLLWEKGNMPNSKGLNIKDSISNERLMEVASPYIQVFLTSKQENKRAAVLIIPGGGYHHLAYEISGVTLAKWFNTLGINAFVLAHRLPISKNVNIREITPLQDAQRGMRIIRANAMKWGIDSNKVGVMGSSAGGHLAASLGTIKDDYARANDTMDQLSFRPDFMILVSPVIDMGIFAHKGSRDNLLGPKPSPQLIDKFSLQKQVSSYTPSTFIAQAFNDKSVSAKNSLLFFDALLEKGIPSSLHVFPQGGHSIALRNNPGSTALWVNLCEEWLVESGVISR</sequence>
<dbReference type="InterPro" id="IPR050300">
    <property type="entry name" value="GDXG_lipolytic_enzyme"/>
</dbReference>
<protein>
    <submittedName>
        <fullName evidence="3">Pectin acetylesterase</fullName>
    </submittedName>
</protein>
<organism evidence="3 4">
    <name type="scientific">Pelobium manganitolerans</name>
    <dbReference type="NCBI Taxonomy" id="1842495"/>
    <lineage>
        <taxon>Bacteria</taxon>
        <taxon>Pseudomonadati</taxon>
        <taxon>Bacteroidota</taxon>
        <taxon>Sphingobacteriia</taxon>
        <taxon>Sphingobacteriales</taxon>
        <taxon>Sphingobacteriaceae</taxon>
        <taxon>Pelobium</taxon>
    </lineage>
</organism>
<dbReference type="RefSeq" id="WP_120181344.1">
    <property type="nucleotide sequence ID" value="NZ_MBTA01000012.1"/>
</dbReference>
<dbReference type="PANTHER" id="PTHR48081">
    <property type="entry name" value="AB HYDROLASE SUPERFAMILY PROTEIN C4A8.06C"/>
    <property type="match status" value="1"/>
</dbReference>
<feature type="domain" description="BD-FAE-like" evidence="2">
    <location>
        <begin position="61"/>
        <end position="260"/>
    </location>
</feature>
<evidence type="ECO:0000259" key="2">
    <source>
        <dbReference type="Pfam" id="PF20434"/>
    </source>
</evidence>
<keyword evidence="1" id="KW-0378">Hydrolase</keyword>
<dbReference type="EMBL" id="MBTA01000012">
    <property type="protein sequence ID" value="RKD17149.1"/>
    <property type="molecule type" value="Genomic_DNA"/>
</dbReference>
<dbReference type="PANTHER" id="PTHR48081:SF6">
    <property type="entry name" value="PEPTIDASE S9 PROLYL OLIGOPEPTIDASE CATALYTIC DOMAIN-CONTAINING PROTEIN"/>
    <property type="match status" value="1"/>
</dbReference>
<dbReference type="Proteomes" id="UP000283433">
    <property type="component" value="Unassembled WGS sequence"/>
</dbReference>
<dbReference type="InterPro" id="IPR029058">
    <property type="entry name" value="AB_hydrolase_fold"/>
</dbReference>
<dbReference type="Gene3D" id="3.40.50.1820">
    <property type="entry name" value="alpha/beta hydrolase"/>
    <property type="match status" value="1"/>
</dbReference>
<name>A0A419S7D9_9SPHI</name>
<proteinExistence type="predicted"/>
<dbReference type="Pfam" id="PF20434">
    <property type="entry name" value="BD-FAE"/>
    <property type="match status" value="1"/>
</dbReference>
<comment type="caution">
    <text evidence="3">The sequence shown here is derived from an EMBL/GenBank/DDBJ whole genome shotgun (WGS) entry which is preliminary data.</text>
</comment>
<dbReference type="InterPro" id="IPR049492">
    <property type="entry name" value="BD-FAE-like_dom"/>
</dbReference>